<organism evidence="2 3">
    <name type="scientific">Paraglomus brasilianum</name>
    <dbReference type="NCBI Taxonomy" id="144538"/>
    <lineage>
        <taxon>Eukaryota</taxon>
        <taxon>Fungi</taxon>
        <taxon>Fungi incertae sedis</taxon>
        <taxon>Mucoromycota</taxon>
        <taxon>Glomeromycotina</taxon>
        <taxon>Glomeromycetes</taxon>
        <taxon>Paraglomerales</taxon>
        <taxon>Paraglomeraceae</taxon>
        <taxon>Paraglomus</taxon>
    </lineage>
</organism>
<dbReference type="EMBL" id="CAJVPI010000242">
    <property type="protein sequence ID" value="CAG8506807.1"/>
    <property type="molecule type" value="Genomic_DNA"/>
</dbReference>
<accession>A0A9N8ZUA0</accession>
<keyword evidence="1" id="KW-0732">Signal</keyword>
<gene>
    <name evidence="2" type="ORF">PBRASI_LOCUS2900</name>
</gene>
<reference evidence="2" key="1">
    <citation type="submission" date="2021-06" db="EMBL/GenBank/DDBJ databases">
        <authorList>
            <person name="Kallberg Y."/>
            <person name="Tangrot J."/>
            <person name="Rosling A."/>
        </authorList>
    </citation>
    <scope>NUCLEOTIDE SEQUENCE</scope>
    <source>
        <strain evidence="2">BR232B</strain>
    </source>
</reference>
<feature type="signal peptide" evidence="1">
    <location>
        <begin position="1"/>
        <end position="26"/>
    </location>
</feature>
<evidence type="ECO:0000256" key="1">
    <source>
        <dbReference type="SAM" id="SignalP"/>
    </source>
</evidence>
<evidence type="ECO:0000313" key="2">
    <source>
        <dbReference type="EMBL" id="CAG8506807.1"/>
    </source>
</evidence>
<sequence length="151" mass="15951">MKVSSNQQASIKSIILILALSTIVAAVPASKPPSKHNATAGCTGTFGDIQKSSTGGVEAYLTIVCDVETVVTVDTYYMAIVTYWYIISLADITTKSPSPLTFTVSPGTSATFIVPGDGCYPKSTYEAYAKVWIGQSGYLSDSKTMRPITGC</sequence>
<dbReference type="Proteomes" id="UP000789739">
    <property type="component" value="Unassembled WGS sequence"/>
</dbReference>
<evidence type="ECO:0000313" key="3">
    <source>
        <dbReference type="Proteomes" id="UP000789739"/>
    </source>
</evidence>
<keyword evidence="3" id="KW-1185">Reference proteome</keyword>
<dbReference type="AlphaFoldDB" id="A0A9N8ZUA0"/>
<name>A0A9N8ZUA0_9GLOM</name>
<feature type="chain" id="PRO_5040448447" evidence="1">
    <location>
        <begin position="27"/>
        <end position="151"/>
    </location>
</feature>
<comment type="caution">
    <text evidence="2">The sequence shown here is derived from an EMBL/GenBank/DDBJ whole genome shotgun (WGS) entry which is preliminary data.</text>
</comment>
<proteinExistence type="predicted"/>
<protein>
    <submittedName>
        <fullName evidence="2">2069_t:CDS:1</fullName>
    </submittedName>
</protein>